<sequence length="601" mass="67947">MKEQHRTSLNEGRKRDFVADGGGDGLIISRKTGRVGDGTTDSGQRVSQHLQLSDIIIDCGITLLQAVELQLQMEKPRAKLVMKQLLDQQQQAKLKNRTGSKQNRKQAGSNAAATGRSSSAHGKEENCGGRGRRDLKQRPWRKSSGSAHGGSMAPGLYKGDVFSLSTNSWEPLVLEHDDDSHSMHGELKHMDYVVHDGSLYWLATFDDEDGVISYTLSKPLIVKPWDVEKGLKYSNVEKAPVWIRLYGLELKYWHENSMSRLASSTGVPLQADEYTVSKSRVQYARILVEMEISETVPDKSVFEDECGILKVQKVAYEWIPTKCNQCLEYGHGSEKCRKLVGKVDTRVKEPAPVWRRVVKGKHSNMSTRTEWVSTDTNKGSVANPSMKERKKESNVLANQLNLSGSECSVVRERCYPVNLDVPSTKEVAVMQSLLGITKKATNAQVDKRFAENRIGLKERMMINPRPGCSGYKNVSSLPEIEETQFQLRKLNRAEYDDIVEKALKDQCLLSKMQKELSVEPLNVELQEEERELYKQYLESSKAANGFLQQKEKAKCITEGDQNMRYFHSLLSTMKSNIWSVYIDDGEEINDRTGIEDHFVQF</sequence>
<feature type="compositionally biased region" description="Polar residues" evidence="1">
    <location>
        <begin position="365"/>
        <end position="383"/>
    </location>
</feature>
<proteinExistence type="predicted"/>
<feature type="region of interest" description="Disordered" evidence="1">
    <location>
        <begin position="91"/>
        <end position="152"/>
    </location>
</feature>
<evidence type="ECO:0000256" key="1">
    <source>
        <dbReference type="SAM" id="MobiDB-lite"/>
    </source>
</evidence>
<protein>
    <submittedName>
        <fullName evidence="2">OLC1v1009299C1</fullName>
    </submittedName>
</protein>
<keyword evidence="3" id="KW-1185">Reference proteome</keyword>
<organism evidence="2 3">
    <name type="scientific">Oldenlandia corymbosa var. corymbosa</name>
    <dbReference type="NCBI Taxonomy" id="529605"/>
    <lineage>
        <taxon>Eukaryota</taxon>
        <taxon>Viridiplantae</taxon>
        <taxon>Streptophyta</taxon>
        <taxon>Embryophyta</taxon>
        <taxon>Tracheophyta</taxon>
        <taxon>Spermatophyta</taxon>
        <taxon>Magnoliopsida</taxon>
        <taxon>eudicotyledons</taxon>
        <taxon>Gunneridae</taxon>
        <taxon>Pentapetalae</taxon>
        <taxon>asterids</taxon>
        <taxon>lamiids</taxon>
        <taxon>Gentianales</taxon>
        <taxon>Rubiaceae</taxon>
        <taxon>Rubioideae</taxon>
        <taxon>Spermacoceae</taxon>
        <taxon>Hedyotis-Oldenlandia complex</taxon>
        <taxon>Oldenlandia</taxon>
    </lineage>
</organism>
<evidence type="ECO:0000313" key="2">
    <source>
        <dbReference type="EMBL" id="CAI9109477.1"/>
    </source>
</evidence>
<feature type="compositionally biased region" description="Basic residues" evidence="1">
    <location>
        <begin position="94"/>
        <end position="104"/>
    </location>
</feature>
<dbReference type="AlphaFoldDB" id="A0AAV1DR35"/>
<gene>
    <name evidence="2" type="ORF">OLC1_LOCUS17374</name>
</gene>
<feature type="compositionally biased region" description="Basic and acidic residues" evidence="1">
    <location>
        <begin position="121"/>
        <end position="137"/>
    </location>
</feature>
<dbReference type="PANTHER" id="PTHR33233:SF14">
    <property type="entry name" value="ENDONUCLEASE_EXONUCLEASE_PHOSPHATASE"/>
    <property type="match status" value="1"/>
</dbReference>
<dbReference type="Proteomes" id="UP001161247">
    <property type="component" value="Chromosome 6"/>
</dbReference>
<feature type="region of interest" description="Disordered" evidence="1">
    <location>
        <begin position="365"/>
        <end position="390"/>
    </location>
</feature>
<reference evidence="2" key="1">
    <citation type="submission" date="2023-03" db="EMBL/GenBank/DDBJ databases">
        <authorList>
            <person name="Julca I."/>
        </authorList>
    </citation>
    <scope>NUCLEOTIDE SEQUENCE</scope>
</reference>
<accession>A0AAV1DR35</accession>
<feature type="compositionally biased region" description="Polar residues" evidence="1">
    <location>
        <begin position="105"/>
        <end position="120"/>
    </location>
</feature>
<evidence type="ECO:0000313" key="3">
    <source>
        <dbReference type="Proteomes" id="UP001161247"/>
    </source>
</evidence>
<dbReference type="EMBL" id="OX459123">
    <property type="protein sequence ID" value="CAI9109477.1"/>
    <property type="molecule type" value="Genomic_DNA"/>
</dbReference>
<dbReference type="PANTHER" id="PTHR33233">
    <property type="entry name" value="ENDONUCLEASE/EXONUCLEASE/PHOSPHATASE"/>
    <property type="match status" value="1"/>
</dbReference>
<name>A0AAV1DR35_OLDCO</name>